<comment type="caution">
    <text evidence="1">The sequence shown here is derived from an EMBL/GenBank/DDBJ whole genome shotgun (WGS) entry which is preliminary data.</text>
</comment>
<gene>
    <name evidence="1" type="ORF">SNAT2548_LOCUS19845</name>
</gene>
<accession>A0A812QDJ3</accession>
<dbReference type="AlphaFoldDB" id="A0A812QDJ3"/>
<proteinExistence type="predicted"/>
<protein>
    <submittedName>
        <fullName evidence="1">Uncharacterized protein</fullName>
    </submittedName>
</protein>
<keyword evidence="2" id="KW-1185">Reference proteome</keyword>
<organism evidence="1 2">
    <name type="scientific">Symbiodinium natans</name>
    <dbReference type="NCBI Taxonomy" id="878477"/>
    <lineage>
        <taxon>Eukaryota</taxon>
        <taxon>Sar</taxon>
        <taxon>Alveolata</taxon>
        <taxon>Dinophyceae</taxon>
        <taxon>Suessiales</taxon>
        <taxon>Symbiodiniaceae</taxon>
        <taxon>Symbiodinium</taxon>
    </lineage>
</organism>
<dbReference type="EMBL" id="CAJNDS010002191">
    <property type="protein sequence ID" value="CAE7365835.1"/>
    <property type="molecule type" value="Genomic_DNA"/>
</dbReference>
<name>A0A812QDJ3_9DINO</name>
<evidence type="ECO:0000313" key="1">
    <source>
        <dbReference type="EMBL" id="CAE7365835.1"/>
    </source>
</evidence>
<reference evidence="1" key="1">
    <citation type="submission" date="2021-02" db="EMBL/GenBank/DDBJ databases">
        <authorList>
            <person name="Dougan E. K."/>
            <person name="Rhodes N."/>
            <person name="Thang M."/>
            <person name="Chan C."/>
        </authorList>
    </citation>
    <scope>NUCLEOTIDE SEQUENCE</scope>
</reference>
<dbReference type="Proteomes" id="UP000604046">
    <property type="component" value="Unassembled WGS sequence"/>
</dbReference>
<evidence type="ECO:0000313" key="2">
    <source>
        <dbReference type="Proteomes" id="UP000604046"/>
    </source>
</evidence>
<sequence>MARLCSWPCRLKALASTFSSPKKKRRLWAPCLARPSCCAAVPSWTPGCSPVPGASNVKPEVLASVARVNFAACHTTPSALGKGMPSAWMSSFPSSQRTAAARWFAPCAAGQRLAAACFPPGGRAGTPGRKH</sequence>